<dbReference type="Gene3D" id="1.20.144.10">
    <property type="entry name" value="Phosphatidic acid phosphatase type 2/haloperoxidase"/>
    <property type="match status" value="1"/>
</dbReference>
<sequence>MQGGRSDNSVLGSWGGKFDVRASSEGESSGYESEVEITSRISLGYTFDAVLHSLRTFFAVSISLPVAWMCLHPTIGSFRARKFRMVDKGTKTVVWVQKKLRSRLGDYYFGFFSFCAEEEFYLLLLPFLIWNVDHILGRRVTLIVCIGLVLGNTMKDVFGLPRPPSPPVWRPAHQEAIDSTNLQDFGFPSTHAMNAVSNSAFTFLYLTSTPSTFNVQDILSDRKNALMFAFVILYISSLCLSRLYLGAHTPTDLRGGLSLGVILTATYWASSEVIDSYYLSTPNLLLKLIFTGMITLLLMPQPRPVTPTFSQNALLCGLITGCCYGSRQYVDLKSISFHGNAIITGDGMTFSLPEYVPVDLVRSIFLAWNPYLRTFIRTIFGYIVVLLLRVVAKSVSTMILSCVGISVKPHIDRQMSRQRRRKKLRVVRLFTRDIDIVGSAIVKMFTYSVLAWAITFFVPFLDCVLGLLEYEQNQLI</sequence>
<feature type="transmembrane region" description="Helical" evidence="8">
    <location>
        <begin position="107"/>
        <end position="130"/>
    </location>
</feature>
<accession>A0A7S2RA70</accession>
<evidence type="ECO:0000313" key="10">
    <source>
        <dbReference type="EMBL" id="CAD9665221.1"/>
    </source>
</evidence>
<dbReference type="Pfam" id="PF01569">
    <property type="entry name" value="PAP2"/>
    <property type="match status" value="1"/>
</dbReference>
<evidence type="ECO:0000256" key="1">
    <source>
        <dbReference type="ARBA" id="ARBA00004477"/>
    </source>
</evidence>
<feature type="transmembrane region" description="Helical" evidence="8">
    <location>
        <begin position="277"/>
        <end position="299"/>
    </location>
</feature>
<feature type="domain" description="Phosphatidic acid phosphatase type 2/haloperoxidase" evidence="9">
    <location>
        <begin position="136"/>
        <end position="268"/>
    </location>
</feature>
<evidence type="ECO:0000259" key="9">
    <source>
        <dbReference type="SMART" id="SM00014"/>
    </source>
</evidence>
<evidence type="ECO:0000256" key="7">
    <source>
        <dbReference type="ARBA" id="ARBA00038324"/>
    </source>
</evidence>
<keyword evidence="5 8" id="KW-1133">Transmembrane helix</keyword>
<dbReference type="EMBL" id="HBHK01002163">
    <property type="protein sequence ID" value="CAD9665221.1"/>
    <property type="molecule type" value="Transcribed_RNA"/>
</dbReference>
<evidence type="ECO:0000256" key="5">
    <source>
        <dbReference type="ARBA" id="ARBA00022989"/>
    </source>
</evidence>
<reference evidence="10" key="1">
    <citation type="submission" date="2021-01" db="EMBL/GenBank/DDBJ databases">
        <authorList>
            <person name="Corre E."/>
            <person name="Pelletier E."/>
            <person name="Niang G."/>
            <person name="Scheremetjew M."/>
            <person name="Finn R."/>
            <person name="Kale V."/>
            <person name="Holt S."/>
            <person name="Cochrane G."/>
            <person name="Meng A."/>
            <person name="Brown T."/>
            <person name="Cohen L."/>
        </authorList>
    </citation>
    <scope>NUCLEOTIDE SEQUENCE</scope>
    <source>
        <strain evidence="10">NY070348D</strain>
    </source>
</reference>
<feature type="transmembrane region" description="Helical" evidence="8">
    <location>
        <begin position="56"/>
        <end position="75"/>
    </location>
</feature>
<protein>
    <recommendedName>
        <fullName evidence="9">Phosphatidic acid phosphatase type 2/haloperoxidase domain-containing protein</fullName>
    </recommendedName>
</protein>
<evidence type="ECO:0000256" key="8">
    <source>
        <dbReference type="SAM" id="Phobius"/>
    </source>
</evidence>
<dbReference type="AlphaFoldDB" id="A0A7S2RA70"/>
<gene>
    <name evidence="10" type="ORF">QSP1433_LOCUS1286</name>
</gene>
<dbReference type="GO" id="GO:0005789">
    <property type="term" value="C:endoplasmic reticulum membrane"/>
    <property type="evidence" value="ECO:0007669"/>
    <property type="project" value="UniProtKB-SubCell"/>
</dbReference>
<evidence type="ECO:0000256" key="3">
    <source>
        <dbReference type="ARBA" id="ARBA00022801"/>
    </source>
</evidence>
<feature type="transmembrane region" description="Helical" evidence="8">
    <location>
        <begin position="225"/>
        <end position="247"/>
    </location>
</feature>
<dbReference type="InterPro" id="IPR036938">
    <property type="entry name" value="PAP2/HPO_sf"/>
</dbReference>
<keyword evidence="6 8" id="KW-0472">Membrane</keyword>
<dbReference type="PANTHER" id="PTHR14969:SF28">
    <property type="entry name" value="DIHYDROSPHINGOSINE 1-PHOSPHATE PHOSPHATASE LCB3-RELATED"/>
    <property type="match status" value="1"/>
</dbReference>
<feature type="transmembrane region" description="Helical" evidence="8">
    <location>
        <begin position="253"/>
        <end position="270"/>
    </location>
</feature>
<feature type="transmembrane region" description="Helical" evidence="8">
    <location>
        <begin position="379"/>
        <end position="405"/>
    </location>
</feature>
<dbReference type="PANTHER" id="PTHR14969">
    <property type="entry name" value="SPHINGOSINE-1-PHOSPHATE PHOSPHOHYDROLASE"/>
    <property type="match status" value="1"/>
</dbReference>
<dbReference type="SUPFAM" id="SSF48317">
    <property type="entry name" value="Acid phosphatase/Vanadium-dependent haloperoxidase"/>
    <property type="match status" value="1"/>
</dbReference>
<keyword evidence="2 8" id="KW-0812">Transmembrane</keyword>
<feature type="transmembrane region" description="Helical" evidence="8">
    <location>
        <begin position="136"/>
        <end position="154"/>
    </location>
</feature>
<proteinExistence type="inferred from homology"/>
<keyword evidence="4" id="KW-0256">Endoplasmic reticulum</keyword>
<evidence type="ECO:0000256" key="2">
    <source>
        <dbReference type="ARBA" id="ARBA00022692"/>
    </source>
</evidence>
<dbReference type="InterPro" id="IPR000326">
    <property type="entry name" value="PAP2/HPO"/>
</dbReference>
<dbReference type="GO" id="GO:0042392">
    <property type="term" value="F:sphingosine-1-phosphate phosphatase activity"/>
    <property type="evidence" value="ECO:0007669"/>
    <property type="project" value="TreeGrafter"/>
</dbReference>
<keyword evidence="3" id="KW-0378">Hydrolase</keyword>
<name>A0A7S2RA70_9STRA</name>
<evidence type="ECO:0000256" key="4">
    <source>
        <dbReference type="ARBA" id="ARBA00022824"/>
    </source>
</evidence>
<comment type="subcellular location">
    <subcellularLocation>
        <location evidence="1">Endoplasmic reticulum membrane</location>
        <topology evidence="1">Multi-pass membrane protein</topology>
    </subcellularLocation>
</comment>
<evidence type="ECO:0000256" key="6">
    <source>
        <dbReference type="ARBA" id="ARBA00023136"/>
    </source>
</evidence>
<dbReference type="SMART" id="SM00014">
    <property type="entry name" value="acidPPc"/>
    <property type="match status" value="1"/>
</dbReference>
<organism evidence="10">
    <name type="scientific">Mucochytrium quahogii</name>
    <dbReference type="NCBI Taxonomy" id="96639"/>
    <lineage>
        <taxon>Eukaryota</taxon>
        <taxon>Sar</taxon>
        <taxon>Stramenopiles</taxon>
        <taxon>Bigyra</taxon>
        <taxon>Labyrinthulomycetes</taxon>
        <taxon>Thraustochytrida</taxon>
        <taxon>Thraustochytriidae</taxon>
        <taxon>Mucochytrium</taxon>
    </lineage>
</organism>
<comment type="similarity">
    <text evidence="7">Belongs to the type 2 lipid phosphate phosphatase family.</text>
</comment>